<dbReference type="RefSeq" id="WP_185244506.1">
    <property type="nucleotide sequence ID" value="NZ_AP023213.1"/>
</dbReference>
<dbReference type="EC" id="3.1.26.3" evidence="9"/>
<evidence type="ECO:0000256" key="7">
    <source>
        <dbReference type="ARBA" id="ARBA00022801"/>
    </source>
</evidence>
<evidence type="ECO:0000256" key="1">
    <source>
        <dbReference type="ARBA" id="ARBA00000109"/>
    </source>
</evidence>
<keyword evidence="9" id="KW-0479">Metal-binding</keyword>
<feature type="binding site" evidence="9">
    <location>
        <position position="48"/>
    </location>
    <ligand>
        <name>Mg(2+)</name>
        <dbReference type="ChEBI" id="CHEBI:18420"/>
    </ligand>
</feature>
<dbReference type="Gene3D" id="1.10.1520.10">
    <property type="entry name" value="Ribonuclease III domain"/>
    <property type="match status" value="1"/>
</dbReference>
<dbReference type="CDD" id="cd10845">
    <property type="entry name" value="DSRM_RNAse_III_family"/>
    <property type="match status" value="1"/>
</dbReference>
<feature type="domain" description="RNase III" evidence="11">
    <location>
        <begin position="9"/>
        <end position="135"/>
    </location>
</feature>
<comment type="subcellular location">
    <subcellularLocation>
        <location evidence="9">Cytoplasm</location>
    </subcellularLocation>
</comment>
<sequence length="232" mass="25859">MSDMQHDPLEGIEGRLGYRFRDRALLVEALTHRTYVNEAGGRDNQRLEFFGDAVLDFLLSDMLLVRFPESREGELTRIRAALVDEASLARIASELDLGQALRLGRGEEKGGGRLKRSLLADAFEALLAALYLDGGLDPARRVVEALFAPFLSCRDLLSGRDAKTELQEKGRLLKGELPRYQLKQVTGPDHDKRFTVEVYLGEELMGEGVGRTKKEAEQDAARAAFLLLKGEE</sequence>
<evidence type="ECO:0000313" key="12">
    <source>
        <dbReference type="EMBL" id="BCG46257.1"/>
    </source>
</evidence>
<organism evidence="12 13">
    <name type="scientific">Citrifermentans bremense</name>
    <dbReference type="NCBI Taxonomy" id="60035"/>
    <lineage>
        <taxon>Bacteria</taxon>
        <taxon>Pseudomonadati</taxon>
        <taxon>Thermodesulfobacteriota</taxon>
        <taxon>Desulfuromonadia</taxon>
        <taxon>Geobacterales</taxon>
        <taxon>Geobacteraceae</taxon>
        <taxon>Citrifermentans</taxon>
    </lineage>
</organism>
<dbReference type="GO" id="GO:0006364">
    <property type="term" value="P:rRNA processing"/>
    <property type="evidence" value="ECO:0007669"/>
    <property type="project" value="UniProtKB-UniRule"/>
</dbReference>
<dbReference type="InterPro" id="IPR036389">
    <property type="entry name" value="RNase_III_sf"/>
</dbReference>
<evidence type="ECO:0000259" key="10">
    <source>
        <dbReference type="PROSITE" id="PS50137"/>
    </source>
</evidence>
<dbReference type="AlphaFoldDB" id="A0A6S6LW63"/>
<feature type="binding site" evidence="9">
    <location>
        <position position="121"/>
    </location>
    <ligand>
        <name>Mg(2+)</name>
        <dbReference type="ChEBI" id="CHEBI:18420"/>
    </ligand>
</feature>
<keyword evidence="5 9" id="KW-0540">Nuclease</keyword>
<evidence type="ECO:0000259" key="11">
    <source>
        <dbReference type="PROSITE" id="PS50142"/>
    </source>
</evidence>
<feature type="binding site" evidence="9">
    <location>
        <position position="124"/>
    </location>
    <ligand>
        <name>Mg(2+)</name>
        <dbReference type="ChEBI" id="CHEBI:18420"/>
    </ligand>
</feature>
<dbReference type="SMART" id="SM00358">
    <property type="entry name" value="DSRM"/>
    <property type="match status" value="1"/>
</dbReference>
<dbReference type="SMART" id="SM00535">
    <property type="entry name" value="RIBOc"/>
    <property type="match status" value="1"/>
</dbReference>
<dbReference type="GO" id="GO:0003725">
    <property type="term" value="F:double-stranded RNA binding"/>
    <property type="evidence" value="ECO:0007669"/>
    <property type="project" value="TreeGrafter"/>
</dbReference>
<keyword evidence="9" id="KW-0460">Magnesium</keyword>
<keyword evidence="3 9" id="KW-0698">rRNA processing</keyword>
<dbReference type="PROSITE" id="PS50137">
    <property type="entry name" value="DS_RBD"/>
    <property type="match status" value="1"/>
</dbReference>
<dbReference type="InterPro" id="IPR011907">
    <property type="entry name" value="RNase_III"/>
</dbReference>
<dbReference type="KEGG" id="gbn:GEOBRER4_10070"/>
<dbReference type="Pfam" id="PF00035">
    <property type="entry name" value="dsrm"/>
    <property type="match status" value="1"/>
</dbReference>
<feature type="domain" description="DRBM" evidence="10">
    <location>
        <begin position="161"/>
        <end position="230"/>
    </location>
</feature>
<evidence type="ECO:0000256" key="5">
    <source>
        <dbReference type="ARBA" id="ARBA00022722"/>
    </source>
</evidence>
<dbReference type="Gene3D" id="3.30.160.20">
    <property type="match status" value="1"/>
</dbReference>
<keyword evidence="6 9" id="KW-0255">Endonuclease</keyword>
<dbReference type="PROSITE" id="PS50142">
    <property type="entry name" value="RNASE_3_2"/>
    <property type="match status" value="1"/>
</dbReference>
<comment type="catalytic activity">
    <reaction evidence="1 9">
        <text>Endonucleolytic cleavage to 5'-phosphomonoester.</text>
        <dbReference type="EC" id="3.1.26.3"/>
    </reaction>
</comment>
<accession>A0A6S6LW63</accession>
<keyword evidence="8 9" id="KW-0694">RNA-binding</keyword>
<dbReference type="GO" id="GO:0008033">
    <property type="term" value="P:tRNA processing"/>
    <property type="evidence" value="ECO:0007669"/>
    <property type="project" value="UniProtKB-KW"/>
</dbReference>
<feature type="active site" evidence="9">
    <location>
        <position position="124"/>
    </location>
</feature>
<dbReference type="Pfam" id="PF14622">
    <property type="entry name" value="Ribonucleas_3_3"/>
    <property type="match status" value="1"/>
</dbReference>
<dbReference type="SUPFAM" id="SSF69065">
    <property type="entry name" value="RNase III domain-like"/>
    <property type="match status" value="1"/>
</dbReference>
<evidence type="ECO:0000256" key="9">
    <source>
        <dbReference type="HAMAP-Rule" id="MF_00104"/>
    </source>
</evidence>
<dbReference type="InterPro" id="IPR000999">
    <property type="entry name" value="RNase_III_dom"/>
</dbReference>
<proteinExistence type="inferred from homology"/>
<dbReference type="HAMAP" id="MF_00104">
    <property type="entry name" value="RNase_III"/>
    <property type="match status" value="1"/>
</dbReference>
<evidence type="ECO:0000313" key="13">
    <source>
        <dbReference type="Proteomes" id="UP000515472"/>
    </source>
</evidence>
<dbReference type="GO" id="GO:0010468">
    <property type="term" value="P:regulation of gene expression"/>
    <property type="evidence" value="ECO:0007669"/>
    <property type="project" value="TreeGrafter"/>
</dbReference>
<dbReference type="SUPFAM" id="SSF54768">
    <property type="entry name" value="dsRNA-binding domain-like"/>
    <property type="match status" value="1"/>
</dbReference>
<comment type="similarity">
    <text evidence="2">Belongs to the ribonuclease III family.</text>
</comment>
<evidence type="ECO:0000256" key="6">
    <source>
        <dbReference type="ARBA" id="ARBA00022759"/>
    </source>
</evidence>
<dbReference type="GO" id="GO:0005737">
    <property type="term" value="C:cytoplasm"/>
    <property type="evidence" value="ECO:0007669"/>
    <property type="project" value="UniProtKB-SubCell"/>
</dbReference>
<feature type="active site" evidence="9">
    <location>
        <position position="52"/>
    </location>
</feature>
<dbReference type="GO" id="GO:0046872">
    <property type="term" value="F:metal ion binding"/>
    <property type="evidence" value="ECO:0007669"/>
    <property type="project" value="UniProtKB-KW"/>
</dbReference>
<keyword evidence="9" id="KW-0819">tRNA processing</keyword>
<keyword evidence="9" id="KW-0963">Cytoplasm</keyword>
<dbReference type="Proteomes" id="UP000515472">
    <property type="component" value="Chromosome"/>
</dbReference>
<evidence type="ECO:0000256" key="3">
    <source>
        <dbReference type="ARBA" id="ARBA00022552"/>
    </source>
</evidence>
<evidence type="ECO:0000256" key="8">
    <source>
        <dbReference type="ARBA" id="ARBA00022884"/>
    </source>
</evidence>
<comment type="subunit">
    <text evidence="9">Homodimer.</text>
</comment>
<dbReference type="PANTHER" id="PTHR11207">
    <property type="entry name" value="RIBONUCLEASE III"/>
    <property type="match status" value="1"/>
</dbReference>
<reference evidence="12 13" key="1">
    <citation type="submission" date="2020-06" db="EMBL/GenBank/DDBJ databases">
        <title>Interaction of electrochemicaly active bacteria, Geobacter bremensis R4 on different carbon anode.</title>
        <authorList>
            <person name="Meng L."/>
            <person name="Yoshida N."/>
        </authorList>
    </citation>
    <scope>NUCLEOTIDE SEQUENCE [LARGE SCALE GENOMIC DNA]</scope>
    <source>
        <strain evidence="12 13">R4</strain>
    </source>
</reference>
<dbReference type="InterPro" id="IPR014720">
    <property type="entry name" value="dsRBD_dom"/>
</dbReference>
<dbReference type="GO" id="GO:0019843">
    <property type="term" value="F:rRNA binding"/>
    <property type="evidence" value="ECO:0007669"/>
    <property type="project" value="UniProtKB-KW"/>
</dbReference>
<keyword evidence="13" id="KW-1185">Reference proteome</keyword>
<dbReference type="NCBIfam" id="TIGR02191">
    <property type="entry name" value="RNaseIII"/>
    <property type="match status" value="1"/>
</dbReference>
<dbReference type="GO" id="GO:0006397">
    <property type="term" value="P:mRNA processing"/>
    <property type="evidence" value="ECO:0007669"/>
    <property type="project" value="UniProtKB-UniRule"/>
</dbReference>
<dbReference type="FunFam" id="1.10.1520.10:FF:000001">
    <property type="entry name" value="Ribonuclease 3"/>
    <property type="match status" value="1"/>
</dbReference>
<gene>
    <name evidence="9" type="primary">rnc</name>
    <name evidence="12" type="ORF">GEOBRER4_n1047</name>
</gene>
<keyword evidence="9" id="KW-0699">rRNA-binding</keyword>
<keyword evidence="7 9" id="KW-0378">Hydrolase</keyword>
<dbReference type="GO" id="GO:0004525">
    <property type="term" value="F:ribonuclease III activity"/>
    <property type="evidence" value="ECO:0007669"/>
    <property type="project" value="UniProtKB-UniRule"/>
</dbReference>
<protein>
    <recommendedName>
        <fullName evidence="9">Ribonuclease 3</fullName>
        <ecNumber evidence="9">3.1.26.3</ecNumber>
    </recommendedName>
    <alternativeName>
        <fullName evidence="9">Ribonuclease III</fullName>
        <shortName evidence="9">RNase III</shortName>
    </alternativeName>
</protein>
<dbReference type="PANTHER" id="PTHR11207:SF0">
    <property type="entry name" value="RIBONUCLEASE 3"/>
    <property type="match status" value="1"/>
</dbReference>
<keyword evidence="4 9" id="KW-0507">mRNA processing</keyword>
<comment type="cofactor">
    <cofactor evidence="9">
        <name>Mg(2+)</name>
        <dbReference type="ChEBI" id="CHEBI:18420"/>
    </cofactor>
</comment>
<evidence type="ECO:0000256" key="2">
    <source>
        <dbReference type="ARBA" id="ARBA00010183"/>
    </source>
</evidence>
<comment type="function">
    <text evidence="9">Digests double-stranded RNA. Involved in the processing of primary rRNA transcript to yield the immediate precursors to the large and small rRNAs (23S and 16S). Processes some mRNAs, and tRNAs when they are encoded in the rRNA operon. Processes pre-crRNA and tracrRNA of type II CRISPR loci if present in the organism.</text>
</comment>
<dbReference type="CDD" id="cd00593">
    <property type="entry name" value="RIBOc"/>
    <property type="match status" value="1"/>
</dbReference>
<name>A0A6S6LW63_9BACT</name>
<evidence type="ECO:0000256" key="4">
    <source>
        <dbReference type="ARBA" id="ARBA00022664"/>
    </source>
</evidence>
<dbReference type="EMBL" id="AP023213">
    <property type="protein sequence ID" value="BCG46257.1"/>
    <property type="molecule type" value="Genomic_DNA"/>
</dbReference>